<evidence type="ECO:0000313" key="4">
    <source>
        <dbReference type="EMBL" id="PIV31744.1"/>
    </source>
</evidence>
<dbReference type="GO" id="GO:0006412">
    <property type="term" value="P:translation"/>
    <property type="evidence" value="ECO:0007669"/>
    <property type="project" value="UniProtKB-UniRule"/>
</dbReference>
<name>A0A2M7CPZ2_9BACT</name>
<dbReference type="PANTHER" id="PTHR12919">
    <property type="entry name" value="30S RIBOSOMAL PROTEIN S16"/>
    <property type="match status" value="1"/>
</dbReference>
<dbReference type="GO" id="GO:0003735">
    <property type="term" value="F:structural constituent of ribosome"/>
    <property type="evidence" value="ECO:0007669"/>
    <property type="project" value="InterPro"/>
</dbReference>
<organism evidence="4 5">
    <name type="scientific">Candidatus Wolfebacteria bacterium CG02_land_8_20_14_3_00_37_12</name>
    <dbReference type="NCBI Taxonomy" id="1975066"/>
    <lineage>
        <taxon>Bacteria</taxon>
        <taxon>Candidatus Wolfeibacteriota</taxon>
    </lineage>
</organism>
<evidence type="ECO:0000256" key="1">
    <source>
        <dbReference type="ARBA" id="ARBA00022980"/>
    </source>
</evidence>
<dbReference type="Proteomes" id="UP000230595">
    <property type="component" value="Unassembled WGS sequence"/>
</dbReference>
<dbReference type="GO" id="GO:0005737">
    <property type="term" value="C:cytoplasm"/>
    <property type="evidence" value="ECO:0007669"/>
    <property type="project" value="UniProtKB-ARBA"/>
</dbReference>
<dbReference type="AlphaFoldDB" id="A0A2M7CPZ2"/>
<dbReference type="Pfam" id="PF00886">
    <property type="entry name" value="Ribosomal_S16"/>
    <property type="match status" value="1"/>
</dbReference>
<dbReference type="Gene3D" id="3.30.1320.10">
    <property type="match status" value="1"/>
</dbReference>
<evidence type="ECO:0000256" key="3">
    <source>
        <dbReference type="HAMAP-Rule" id="MF_00385"/>
    </source>
</evidence>
<comment type="similarity">
    <text evidence="3">Belongs to the bacterial ribosomal protein bS16 family.</text>
</comment>
<dbReference type="SUPFAM" id="SSF54565">
    <property type="entry name" value="Ribosomal protein S16"/>
    <property type="match status" value="1"/>
</dbReference>
<dbReference type="HAMAP" id="MF_00385">
    <property type="entry name" value="Ribosomal_bS16"/>
    <property type="match status" value="1"/>
</dbReference>
<proteinExistence type="inferred from homology"/>
<comment type="caution">
    <text evidence="4">The sequence shown here is derived from an EMBL/GenBank/DDBJ whole genome shotgun (WGS) entry which is preliminary data.</text>
</comment>
<reference evidence="5" key="1">
    <citation type="submission" date="2017-09" db="EMBL/GenBank/DDBJ databases">
        <title>Depth-based differentiation of microbial function through sediment-hosted aquifers and enrichment of novel symbionts in the deep terrestrial subsurface.</title>
        <authorList>
            <person name="Probst A.J."/>
            <person name="Ladd B."/>
            <person name="Jarett J.K."/>
            <person name="Geller-Mcgrath D.E."/>
            <person name="Sieber C.M.K."/>
            <person name="Emerson J.B."/>
            <person name="Anantharaman K."/>
            <person name="Thomas B.C."/>
            <person name="Malmstrom R."/>
            <person name="Stieglmeier M."/>
            <person name="Klingl A."/>
            <person name="Woyke T."/>
            <person name="Ryan C.M."/>
            <person name="Banfield J.F."/>
        </authorList>
    </citation>
    <scope>NUCLEOTIDE SEQUENCE [LARGE SCALE GENOMIC DNA]</scope>
</reference>
<keyword evidence="1 3" id="KW-0689">Ribosomal protein</keyword>
<evidence type="ECO:0000256" key="2">
    <source>
        <dbReference type="ARBA" id="ARBA00023274"/>
    </source>
</evidence>
<keyword evidence="2 3" id="KW-0687">Ribonucleoprotein</keyword>
<dbReference type="InterPro" id="IPR020592">
    <property type="entry name" value="Ribosomal_bS16_CS"/>
</dbReference>
<dbReference type="PROSITE" id="PS00732">
    <property type="entry name" value="RIBOSOMAL_S16"/>
    <property type="match status" value="1"/>
</dbReference>
<dbReference type="GO" id="GO:0015935">
    <property type="term" value="C:small ribosomal subunit"/>
    <property type="evidence" value="ECO:0007669"/>
    <property type="project" value="TreeGrafter"/>
</dbReference>
<gene>
    <name evidence="3 4" type="primary">rpsP</name>
    <name evidence="4" type="ORF">COS33_01585</name>
</gene>
<evidence type="ECO:0000313" key="5">
    <source>
        <dbReference type="Proteomes" id="UP000230595"/>
    </source>
</evidence>
<dbReference type="InterPro" id="IPR023803">
    <property type="entry name" value="Ribosomal_bS16_dom_sf"/>
</dbReference>
<dbReference type="InterPro" id="IPR000307">
    <property type="entry name" value="Ribosomal_bS16"/>
</dbReference>
<protein>
    <recommendedName>
        <fullName evidence="3">Small ribosomal subunit protein bS16</fullName>
    </recommendedName>
</protein>
<dbReference type="NCBIfam" id="TIGR00002">
    <property type="entry name" value="S16"/>
    <property type="match status" value="1"/>
</dbReference>
<dbReference type="EMBL" id="PEUH01000035">
    <property type="protein sequence ID" value="PIV31744.1"/>
    <property type="molecule type" value="Genomic_DNA"/>
</dbReference>
<dbReference type="PANTHER" id="PTHR12919:SF20">
    <property type="entry name" value="SMALL RIBOSOMAL SUBUNIT PROTEIN BS16M"/>
    <property type="match status" value="1"/>
</dbReference>
<accession>A0A2M7CPZ2</accession>
<sequence>MLAIKLKRIGKKHQPSYRIIVAEKRSKMGGDCVEDLGWYDPISKKFEIKKERIAYRLKTGAQPTASIHNLLVKAGVVEGKKLAVHKKKKAEKAK</sequence>